<dbReference type="EMBL" id="MU006581">
    <property type="protein sequence ID" value="KAF2745697.1"/>
    <property type="molecule type" value="Genomic_DNA"/>
</dbReference>
<dbReference type="AlphaFoldDB" id="A0A6A6V969"/>
<keyword evidence="2" id="KW-1185">Reference proteome</keyword>
<reference evidence="1" key="1">
    <citation type="journal article" date="2020" name="Stud. Mycol.">
        <title>101 Dothideomycetes genomes: a test case for predicting lifestyles and emergence of pathogens.</title>
        <authorList>
            <person name="Haridas S."/>
            <person name="Albert R."/>
            <person name="Binder M."/>
            <person name="Bloem J."/>
            <person name="Labutti K."/>
            <person name="Salamov A."/>
            <person name="Andreopoulos B."/>
            <person name="Baker S."/>
            <person name="Barry K."/>
            <person name="Bills G."/>
            <person name="Bluhm B."/>
            <person name="Cannon C."/>
            <person name="Castanera R."/>
            <person name="Culley D."/>
            <person name="Daum C."/>
            <person name="Ezra D."/>
            <person name="Gonzalez J."/>
            <person name="Henrissat B."/>
            <person name="Kuo A."/>
            <person name="Liang C."/>
            <person name="Lipzen A."/>
            <person name="Lutzoni F."/>
            <person name="Magnuson J."/>
            <person name="Mondo S."/>
            <person name="Nolan M."/>
            <person name="Ohm R."/>
            <person name="Pangilinan J."/>
            <person name="Park H.-J."/>
            <person name="Ramirez L."/>
            <person name="Alfaro M."/>
            <person name="Sun H."/>
            <person name="Tritt A."/>
            <person name="Yoshinaga Y."/>
            <person name="Zwiers L.-H."/>
            <person name="Turgeon B."/>
            <person name="Goodwin S."/>
            <person name="Spatafora J."/>
            <person name="Crous P."/>
            <person name="Grigoriev I."/>
        </authorList>
    </citation>
    <scope>NUCLEOTIDE SEQUENCE</scope>
    <source>
        <strain evidence="1">CBS 119925</strain>
    </source>
</reference>
<evidence type="ECO:0000313" key="2">
    <source>
        <dbReference type="Proteomes" id="UP000799440"/>
    </source>
</evidence>
<organism evidence="1 2">
    <name type="scientific">Sporormia fimetaria CBS 119925</name>
    <dbReference type="NCBI Taxonomy" id="1340428"/>
    <lineage>
        <taxon>Eukaryota</taxon>
        <taxon>Fungi</taxon>
        <taxon>Dikarya</taxon>
        <taxon>Ascomycota</taxon>
        <taxon>Pezizomycotina</taxon>
        <taxon>Dothideomycetes</taxon>
        <taxon>Pleosporomycetidae</taxon>
        <taxon>Pleosporales</taxon>
        <taxon>Sporormiaceae</taxon>
        <taxon>Sporormia</taxon>
    </lineage>
</organism>
<proteinExistence type="predicted"/>
<name>A0A6A6V969_9PLEO</name>
<protein>
    <submittedName>
        <fullName evidence="1">Uncharacterized protein</fullName>
    </submittedName>
</protein>
<dbReference type="Proteomes" id="UP000799440">
    <property type="component" value="Unassembled WGS sequence"/>
</dbReference>
<accession>A0A6A6V969</accession>
<gene>
    <name evidence="1" type="ORF">M011DRAFT_469364</name>
</gene>
<sequence>MPSASLSHIRWLFVSTYAIPADDLTSLITVEQEIQSHPAAVMQFMIMQEQKYQAFMIFQLQVGAAIQRYTSLVQQRRYNAQELVQVLRIFIGRLEEYKERVRRVVYDRREEELDLWAEIVGGRVREDSL</sequence>
<evidence type="ECO:0000313" key="1">
    <source>
        <dbReference type="EMBL" id="KAF2745697.1"/>
    </source>
</evidence>